<keyword evidence="2" id="KW-1185">Reference proteome</keyword>
<accession>A0A1U7YGL0</accession>
<dbReference type="AlphaFoldDB" id="A0A1U7YGL0"/>
<feature type="domain" description="DUF4283" evidence="1">
    <location>
        <begin position="21"/>
        <end position="75"/>
    </location>
</feature>
<dbReference type="InterPro" id="IPR040256">
    <property type="entry name" value="At4g02000-like"/>
</dbReference>
<dbReference type="PANTHER" id="PTHR31286">
    <property type="entry name" value="GLYCINE-RICH CELL WALL STRUCTURAL PROTEIN 1.8-LIKE"/>
    <property type="match status" value="1"/>
</dbReference>
<name>A0A1U7YGL0_NICSY</name>
<dbReference type="OrthoDB" id="1002340at2759"/>
<dbReference type="RefSeq" id="XP_009801081.1">
    <property type="nucleotide sequence ID" value="XM_009802779.1"/>
</dbReference>
<evidence type="ECO:0000259" key="1">
    <source>
        <dbReference type="Pfam" id="PF14111"/>
    </source>
</evidence>
<proteinExistence type="predicted"/>
<evidence type="ECO:0000313" key="3">
    <source>
        <dbReference type="RefSeq" id="XP_009801081.1"/>
    </source>
</evidence>
<dbReference type="Pfam" id="PF14111">
    <property type="entry name" value="DUF4283"/>
    <property type="match status" value="1"/>
</dbReference>
<gene>
    <name evidence="3" type="primary">LOC104246885</name>
</gene>
<dbReference type="eggNOG" id="KOG1075">
    <property type="taxonomic scope" value="Eukaryota"/>
</dbReference>
<evidence type="ECO:0000313" key="2">
    <source>
        <dbReference type="Proteomes" id="UP000189701"/>
    </source>
</evidence>
<reference evidence="2" key="1">
    <citation type="journal article" date="2013" name="Genome Biol.">
        <title>Reference genomes and transcriptomes of Nicotiana sylvestris and Nicotiana tomentosiformis.</title>
        <authorList>
            <person name="Sierro N."/>
            <person name="Battey J.N."/>
            <person name="Ouadi S."/>
            <person name="Bovet L."/>
            <person name="Goepfert S."/>
            <person name="Bakaher N."/>
            <person name="Peitsch M.C."/>
            <person name="Ivanov N.V."/>
        </authorList>
    </citation>
    <scope>NUCLEOTIDE SEQUENCE [LARGE SCALE GENOMIC DNA]</scope>
</reference>
<reference evidence="3" key="2">
    <citation type="submission" date="2025-08" db="UniProtKB">
        <authorList>
            <consortium name="RefSeq"/>
        </authorList>
    </citation>
    <scope>IDENTIFICATION</scope>
    <source>
        <tissue evidence="3">Leaf</tissue>
    </source>
</reference>
<dbReference type="GeneID" id="104246885"/>
<dbReference type="InterPro" id="IPR025558">
    <property type="entry name" value="DUF4283"/>
</dbReference>
<dbReference type="PANTHER" id="PTHR31286:SF164">
    <property type="entry name" value="ZINC FINGER, CCHC-TYPE"/>
    <property type="match status" value="1"/>
</dbReference>
<protein>
    <submittedName>
        <fullName evidence="3">Uncharacterized protein LOC104246885</fullName>
    </submittedName>
</protein>
<organism evidence="2 3">
    <name type="scientific">Nicotiana sylvestris</name>
    <name type="common">Wood tobacco</name>
    <name type="synonym">South American tobacco</name>
    <dbReference type="NCBI Taxonomy" id="4096"/>
    <lineage>
        <taxon>Eukaryota</taxon>
        <taxon>Viridiplantae</taxon>
        <taxon>Streptophyta</taxon>
        <taxon>Embryophyta</taxon>
        <taxon>Tracheophyta</taxon>
        <taxon>Spermatophyta</taxon>
        <taxon>Magnoliopsida</taxon>
        <taxon>eudicotyledons</taxon>
        <taxon>Gunneridae</taxon>
        <taxon>Pentapetalae</taxon>
        <taxon>asterids</taxon>
        <taxon>lamiids</taxon>
        <taxon>Solanales</taxon>
        <taxon>Solanaceae</taxon>
        <taxon>Nicotianoideae</taxon>
        <taxon>Nicotianeae</taxon>
        <taxon>Nicotiana</taxon>
    </lineage>
</organism>
<sequence length="209" mass="24356">MEGWYMPQMTTEGHGLEANIALKGVAKIGVYDNYNVFIDLFNEDDFKTVWFNRIIEIEGMQMWLQKWSPDFKPEEDLPIAPAWVLIPGLPFHMHDWYYIKQLLSSVGRPLALDVATFGRTRPSMANMRVEVNLLKPLPDSVFVGQEDDESPLKGFTQKLEYEEVPKYCKHCRKLGHNMINRRVLEKKMLPPMKEIKSLLKRSHKTKVSC</sequence>
<dbReference type="Proteomes" id="UP000189701">
    <property type="component" value="Unplaced"/>
</dbReference>
<dbReference type="KEGG" id="nsy:104246885"/>